<evidence type="ECO:0000256" key="8">
    <source>
        <dbReference type="ARBA" id="ARBA00023235"/>
    </source>
</evidence>
<feature type="region of interest" description="Disordered" evidence="9">
    <location>
        <begin position="813"/>
        <end position="856"/>
    </location>
</feature>
<dbReference type="InterPro" id="IPR005733">
    <property type="entry name" value="TopoI_bac-type"/>
</dbReference>
<sequence length="889" mass="97325">MADKHTLVIVESPAKAKTIAKYLGDGYEVLASVGHVRDLVQPKEVPAELKPTHGQFGVDIENGFAPLYIETPRAKSTITDIKKALKNADQLLLATDEDREGESIAWHLLEILKPKVPVKRMVFHEITKDAITAAVENPREIDMPLVDAQETRRILDRLFGYQLSPVLWSKVGRGLSAGRVQSPALRLIVERERERQAFTAAAYWDVVATVMTRQGESFGVKVTKLADAKLATGRDFDDTGKLTTTATVLDEATARQLAQALEISAPTVSNIEAKPYTRRPAAPFTTSTLQQEAGRKLRLGSRDTMRIAQSLYQNGHITYMRTDSISLSAQAVSAARSQAVALYGQASIPAQPRTYQSKVKNAQEAHEAIRPAGDAFKTPDEMRKLLSADEFRLYDLIWKRTVASQMVDATGETVSVTMTAPVGALGTATMSAAGTTITIRGFLAAYEEGQDIDRNDDESDDESKIPNLTVGDVLTVPEVTPKPHETSPPPRFTEASLVKALEERGIGRPSTYASIIGVLFERGYVTKRGTALVPGWTAFAVIALLERFYTDFVEYDFTAELENDLDRISVGELKGTDYLQHWYFGTGEHAGLVNTCVDWKATIDAREANSFPLGDGIVVRSGKFGPYLEIQTGVDEKRNVSVPDGLAPDELTLEKARELRDAPEPGSRAIGVSADGTSMITARVGRFGGYIQESPIDPEILEGNEPVYTLPEYTPRKIKGKDPKPRTASLFSTMDPSAVDLETCIRLFELPRIVGTDPETEKPITAQNGPYGPYLKKGTDSRSLENEQAIFDVTLEQALELFAQPKYGSRSASSIKELEPDPVSGKPIKVKSGKFGPYVTDGETNATIPAGEVPEEVSHERAVELIADRRAKGPAPKKTPIRRVTRAKK</sequence>
<evidence type="ECO:0000256" key="4">
    <source>
        <dbReference type="ARBA" id="ARBA00022723"/>
    </source>
</evidence>
<keyword evidence="8" id="KW-0413">Isomerase</keyword>
<dbReference type="Gene3D" id="2.70.20.10">
    <property type="entry name" value="Topoisomerase I, domain 3"/>
    <property type="match status" value="1"/>
</dbReference>
<dbReference type="InterPro" id="IPR013824">
    <property type="entry name" value="Topo_IA_cen_sub1"/>
</dbReference>
<evidence type="ECO:0000313" key="12">
    <source>
        <dbReference type="EMBL" id="CAB4868449.1"/>
    </source>
</evidence>
<dbReference type="EMBL" id="CAFBLO010000050">
    <property type="protein sequence ID" value="CAB4868449.1"/>
    <property type="molecule type" value="Genomic_DNA"/>
</dbReference>
<dbReference type="SMART" id="SM00437">
    <property type="entry name" value="TOP1Ac"/>
    <property type="match status" value="1"/>
</dbReference>
<dbReference type="Gene3D" id="1.10.460.10">
    <property type="entry name" value="Topoisomerase I, domain 2"/>
    <property type="match status" value="1"/>
</dbReference>
<comment type="catalytic activity">
    <reaction evidence="1">
        <text>ATP-independent breakage of single-stranded DNA, followed by passage and rejoining.</text>
        <dbReference type="EC" id="5.6.2.1"/>
    </reaction>
</comment>
<evidence type="ECO:0000259" key="10">
    <source>
        <dbReference type="PROSITE" id="PS50880"/>
    </source>
</evidence>
<dbReference type="SMART" id="SM00493">
    <property type="entry name" value="TOPRIM"/>
    <property type="match status" value="1"/>
</dbReference>
<protein>
    <recommendedName>
        <fullName evidence="3">DNA topoisomerase</fullName>
        <ecNumber evidence="3">5.6.2.1</ecNumber>
    </recommendedName>
</protein>
<proteinExistence type="inferred from homology"/>
<feature type="region of interest" description="Disordered" evidence="9">
    <location>
        <begin position="869"/>
        <end position="889"/>
    </location>
</feature>
<dbReference type="PANTHER" id="PTHR42785">
    <property type="entry name" value="DNA TOPOISOMERASE, TYPE IA, CORE"/>
    <property type="match status" value="1"/>
</dbReference>
<dbReference type="InterPro" id="IPR003601">
    <property type="entry name" value="Topo_IA_2"/>
</dbReference>
<dbReference type="GO" id="GO:0006265">
    <property type="term" value="P:DNA topological change"/>
    <property type="evidence" value="ECO:0007669"/>
    <property type="project" value="InterPro"/>
</dbReference>
<dbReference type="SUPFAM" id="SSF56712">
    <property type="entry name" value="Prokaryotic type I DNA topoisomerase"/>
    <property type="match status" value="1"/>
</dbReference>
<dbReference type="GO" id="GO:0003677">
    <property type="term" value="F:DNA binding"/>
    <property type="evidence" value="ECO:0007669"/>
    <property type="project" value="UniProtKB-KW"/>
</dbReference>
<dbReference type="InterPro" id="IPR006171">
    <property type="entry name" value="TOPRIM_dom"/>
</dbReference>
<dbReference type="InterPro" id="IPR013826">
    <property type="entry name" value="Topo_IA_cen_sub3"/>
</dbReference>
<dbReference type="EC" id="5.6.2.1" evidence="3"/>
<dbReference type="HAMAP" id="MF_00952">
    <property type="entry name" value="Topoisom_1_prok"/>
    <property type="match status" value="1"/>
</dbReference>
<dbReference type="CDD" id="cd00186">
    <property type="entry name" value="TOP1Ac"/>
    <property type="match status" value="1"/>
</dbReference>
<dbReference type="GO" id="GO:0003917">
    <property type="term" value="F:DNA topoisomerase type I (single strand cut, ATP-independent) activity"/>
    <property type="evidence" value="ECO:0007669"/>
    <property type="project" value="UniProtKB-EC"/>
</dbReference>
<dbReference type="InterPro" id="IPR028612">
    <property type="entry name" value="Topoisom_1_IA"/>
</dbReference>
<dbReference type="NCBIfam" id="TIGR01051">
    <property type="entry name" value="topA_bact"/>
    <property type="match status" value="1"/>
</dbReference>
<dbReference type="InterPro" id="IPR023405">
    <property type="entry name" value="Topo_IA_core_domain"/>
</dbReference>
<accession>A0A6J7DJC2</accession>
<dbReference type="InterPro" id="IPR013497">
    <property type="entry name" value="Topo_IA_cen"/>
</dbReference>
<organism evidence="12">
    <name type="scientific">freshwater metagenome</name>
    <dbReference type="NCBI Taxonomy" id="449393"/>
    <lineage>
        <taxon>unclassified sequences</taxon>
        <taxon>metagenomes</taxon>
        <taxon>ecological metagenomes</taxon>
    </lineage>
</organism>
<dbReference type="Pfam" id="PF01751">
    <property type="entry name" value="Toprim"/>
    <property type="match status" value="1"/>
</dbReference>
<dbReference type="Pfam" id="PF01131">
    <property type="entry name" value="Topoisom_bac"/>
    <property type="match status" value="1"/>
</dbReference>
<keyword evidence="6" id="KW-0799">Topoisomerase</keyword>
<reference evidence="12" key="1">
    <citation type="submission" date="2020-05" db="EMBL/GenBank/DDBJ databases">
        <authorList>
            <person name="Chiriac C."/>
            <person name="Salcher M."/>
            <person name="Ghai R."/>
            <person name="Kavagutti S V."/>
        </authorList>
    </citation>
    <scope>NUCLEOTIDE SEQUENCE</scope>
</reference>
<dbReference type="Pfam" id="PF13368">
    <property type="entry name" value="Toprim_C_rpt"/>
    <property type="match status" value="3"/>
</dbReference>
<name>A0A6J7DJC2_9ZZZZ</name>
<dbReference type="InterPro" id="IPR034149">
    <property type="entry name" value="TOPRIM_TopoI"/>
</dbReference>
<dbReference type="PROSITE" id="PS00396">
    <property type="entry name" value="TOPO_IA_1"/>
    <property type="match status" value="1"/>
</dbReference>
<evidence type="ECO:0000259" key="11">
    <source>
        <dbReference type="PROSITE" id="PS52039"/>
    </source>
</evidence>
<dbReference type="InterPro" id="IPR003602">
    <property type="entry name" value="Topo_IA_DNA-bd_dom"/>
</dbReference>
<keyword evidence="4" id="KW-0479">Metal-binding</keyword>
<dbReference type="InterPro" id="IPR013825">
    <property type="entry name" value="Topo_IA_cen_sub2"/>
</dbReference>
<dbReference type="InterPro" id="IPR000380">
    <property type="entry name" value="Topo_IA"/>
</dbReference>
<feature type="compositionally biased region" description="Basic residues" evidence="9">
    <location>
        <begin position="879"/>
        <end position="889"/>
    </location>
</feature>
<evidence type="ECO:0000256" key="9">
    <source>
        <dbReference type="SAM" id="MobiDB-lite"/>
    </source>
</evidence>
<keyword evidence="7" id="KW-0238">DNA-binding</keyword>
<evidence type="ECO:0000256" key="2">
    <source>
        <dbReference type="ARBA" id="ARBA00009446"/>
    </source>
</evidence>
<feature type="domain" description="Toprim" evidence="10">
    <location>
        <begin position="5"/>
        <end position="127"/>
    </location>
</feature>
<dbReference type="SMART" id="SM00436">
    <property type="entry name" value="TOP1Bc"/>
    <property type="match status" value="1"/>
</dbReference>
<dbReference type="Gene3D" id="1.10.290.10">
    <property type="entry name" value="Topoisomerase I, domain 4"/>
    <property type="match status" value="1"/>
</dbReference>
<gene>
    <name evidence="12" type="ORF">UFOPK3364_00615</name>
</gene>
<evidence type="ECO:0000256" key="5">
    <source>
        <dbReference type="ARBA" id="ARBA00022842"/>
    </source>
</evidence>
<dbReference type="GO" id="GO:0046872">
    <property type="term" value="F:metal ion binding"/>
    <property type="evidence" value="ECO:0007669"/>
    <property type="project" value="UniProtKB-KW"/>
</dbReference>
<evidence type="ECO:0000256" key="3">
    <source>
        <dbReference type="ARBA" id="ARBA00012891"/>
    </source>
</evidence>
<dbReference type="CDD" id="cd03363">
    <property type="entry name" value="TOPRIM_TopoIA_TopoI"/>
    <property type="match status" value="1"/>
</dbReference>
<dbReference type="PANTHER" id="PTHR42785:SF1">
    <property type="entry name" value="DNA TOPOISOMERASE"/>
    <property type="match status" value="1"/>
</dbReference>
<evidence type="ECO:0000256" key="6">
    <source>
        <dbReference type="ARBA" id="ARBA00023029"/>
    </source>
</evidence>
<dbReference type="InterPro" id="IPR025589">
    <property type="entry name" value="Toprim_C_rpt"/>
</dbReference>
<dbReference type="PROSITE" id="PS50880">
    <property type="entry name" value="TOPRIM"/>
    <property type="match status" value="1"/>
</dbReference>
<dbReference type="InterPro" id="IPR023406">
    <property type="entry name" value="Topo_IA_AS"/>
</dbReference>
<evidence type="ECO:0000256" key="7">
    <source>
        <dbReference type="ARBA" id="ARBA00023125"/>
    </source>
</evidence>
<keyword evidence="5" id="KW-0460">Magnesium</keyword>
<evidence type="ECO:0000256" key="1">
    <source>
        <dbReference type="ARBA" id="ARBA00000213"/>
    </source>
</evidence>
<feature type="domain" description="Topo IA-type catalytic" evidence="11">
    <location>
        <begin position="142"/>
        <end position="593"/>
    </location>
</feature>
<dbReference type="PRINTS" id="PR00417">
    <property type="entry name" value="PRTPISMRASEI"/>
</dbReference>
<comment type="similarity">
    <text evidence="2">Belongs to the type IA topoisomerase family.</text>
</comment>
<dbReference type="Gene3D" id="3.40.50.140">
    <property type="match status" value="1"/>
</dbReference>
<dbReference type="AlphaFoldDB" id="A0A6J7DJC2"/>
<dbReference type="PROSITE" id="PS52039">
    <property type="entry name" value="TOPO_IA_2"/>
    <property type="match status" value="1"/>
</dbReference>